<evidence type="ECO:0000313" key="3">
    <source>
        <dbReference type="Proteomes" id="UP000217257"/>
    </source>
</evidence>
<dbReference type="CDD" id="cd00085">
    <property type="entry name" value="HNHc"/>
    <property type="match status" value="1"/>
</dbReference>
<name>A0A250JJN1_9BACT</name>
<evidence type="ECO:0000313" key="2">
    <source>
        <dbReference type="EMBL" id="ATB43326.1"/>
    </source>
</evidence>
<dbReference type="EMBL" id="CP022098">
    <property type="protein sequence ID" value="ATB43326.1"/>
    <property type="molecule type" value="Genomic_DNA"/>
</dbReference>
<organism evidence="2 3">
    <name type="scientific">Cystobacter fuscus</name>
    <dbReference type="NCBI Taxonomy" id="43"/>
    <lineage>
        <taxon>Bacteria</taxon>
        <taxon>Pseudomonadati</taxon>
        <taxon>Myxococcota</taxon>
        <taxon>Myxococcia</taxon>
        <taxon>Myxococcales</taxon>
        <taxon>Cystobacterineae</taxon>
        <taxon>Archangiaceae</taxon>
        <taxon>Cystobacter</taxon>
    </lineage>
</organism>
<evidence type="ECO:0000256" key="1">
    <source>
        <dbReference type="SAM" id="MobiDB-lite"/>
    </source>
</evidence>
<accession>A0A250JJN1</accession>
<gene>
    <name evidence="2" type="ORF">CYFUS_008806</name>
</gene>
<dbReference type="KEGG" id="cfus:CYFUS_008806"/>
<sequence length="241" mass="27249">MRKLTRANLSPEAKSLLAKRTARVAAAKDPKAEAKKLWAQQRVKAFREIRMLLAKMASGRERCMYCEDSRGTDIDHFWPKADFPDRAFEWTNYLWACSHCNSNQKRDQFPRDSSGNPELINPTVEDPSHHLVLSPSTGKYQYLTTKGQKSCTVFGLNRGFLEEGRQDAWVALQTLLPKYAELSAQSQDKRAAEIRRVVTRHPFSAVLATLLHLASGPGSTLLSPECLKAVLSHPEIQTWIQ</sequence>
<dbReference type="InterPro" id="IPR003615">
    <property type="entry name" value="HNH_nuc"/>
</dbReference>
<feature type="region of interest" description="Disordered" evidence="1">
    <location>
        <begin position="106"/>
        <end position="127"/>
    </location>
</feature>
<proteinExistence type="predicted"/>
<dbReference type="Gene3D" id="1.10.30.50">
    <property type="match status" value="1"/>
</dbReference>
<dbReference type="AlphaFoldDB" id="A0A250JJN1"/>
<protein>
    <recommendedName>
        <fullName evidence="4">HNH nuclease domain-containing protein</fullName>
    </recommendedName>
</protein>
<dbReference type="RefSeq" id="WP_157759005.1">
    <property type="nucleotide sequence ID" value="NZ_CP022098.1"/>
</dbReference>
<dbReference type="Proteomes" id="UP000217257">
    <property type="component" value="Chromosome"/>
</dbReference>
<evidence type="ECO:0008006" key="4">
    <source>
        <dbReference type="Google" id="ProtNLM"/>
    </source>
</evidence>
<reference evidence="2 3" key="1">
    <citation type="submission" date="2017-06" db="EMBL/GenBank/DDBJ databases">
        <title>Sequencing and comparative analysis of myxobacterial genomes.</title>
        <authorList>
            <person name="Rupp O."/>
            <person name="Goesmann A."/>
            <person name="Sogaard-Andersen L."/>
        </authorList>
    </citation>
    <scope>NUCLEOTIDE SEQUENCE [LARGE SCALE GENOMIC DNA]</scope>
    <source>
        <strain evidence="2 3">DSM 52655</strain>
    </source>
</reference>